<dbReference type="Proteomes" id="UP000013525">
    <property type="component" value="Unassembled WGS sequence"/>
</dbReference>
<evidence type="ECO:0000313" key="1">
    <source>
        <dbReference type="EMBL" id="EOM74536.1"/>
    </source>
</evidence>
<organism evidence="1 2">
    <name type="scientific">Rhodococcus rhodnii LMG 5362</name>
    <dbReference type="NCBI Taxonomy" id="1273125"/>
    <lineage>
        <taxon>Bacteria</taxon>
        <taxon>Bacillati</taxon>
        <taxon>Actinomycetota</taxon>
        <taxon>Actinomycetes</taxon>
        <taxon>Mycobacteriales</taxon>
        <taxon>Nocardiaceae</taxon>
        <taxon>Rhodococcus</taxon>
    </lineage>
</organism>
<keyword evidence="2" id="KW-1185">Reference proteome</keyword>
<accession>R7WHF5</accession>
<evidence type="ECO:0000313" key="2">
    <source>
        <dbReference type="Proteomes" id="UP000013525"/>
    </source>
</evidence>
<sequence length="55" mass="5510">MPGSGRSGFLLRVRQVATINSPTATAIEGANVSRLLDALSSPDAAIAACEPADVA</sequence>
<dbReference type="PATRIC" id="fig|1273125.3.peg.3919"/>
<gene>
    <name evidence="1" type="ORF">Rrhod_4125</name>
</gene>
<comment type="caution">
    <text evidence="1">The sequence shown here is derived from an EMBL/GenBank/DDBJ whole genome shotgun (WGS) entry which is preliminary data.</text>
</comment>
<reference evidence="1 2" key="1">
    <citation type="journal article" date="2013" name="Genome Announc.">
        <title>Draft Genome Sequence of Rhodococcus rhodnii Strain LMG5362, a Symbiont of Rhodnius prolixus (Hemiptera, Reduviidae, Triatominae), the Principle Vector of Trypanosoma cruzi.</title>
        <authorList>
            <person name="Pachebat J.A."/>
            <person name="van Keulen G."/>
            <person name="Whitten M.M."/>
            <person name="Girdwood S."/>
            <person name="Del Sol R."/>
            <person name="Dyson P.J."/>
            <person name="Facey P.D."/>
        </authorList>
    </citation>
    <scope>NUCLEOTIDE SEQUENCE [LARGE SCALE GENOMIC DNA]</scope>
    <source>
        <strain evidence="1 2">LMG 5362</strain>
    </source>
</reference>
<dbReference type="AlphaFoldDB" id="R7WHF5"/>
<protein>
    <submittedName>
        <fullName evidence="1">Uncharacterized protein</fullName>
    </submittedName>
</protein>
<proteinExistence type="predicted"/>
<dbReference type="EMBL" id="APMY01000130">
    <property type="protein sequence ID" value="EOM74536.1"/>
    <property type="molecule type" value="Genomic_DNA"/>
</dbReference>
<name>R7WHF5_9NOCA</name>